<protein>
    <submittedName>
        <fullName evidence="4">NADPH dehydrogenase</fullName>
    </submittedName>
</protein>
<sequence length="431" mass="46981">MSAEPMSAKPMPFEPVTLPCGQTLKNRIVKAAMEENLGTAQLAPGDGLLRLYRQWSEGGAGLIITGNVMVDKLAMTGPGGLALEEGTDLEPFRRWAAAAKCNDTRAWVQISHPGRQVFKAMGGKALAPSAVALELGKHSKMFPQPKAMEEQEIRDVIQRFVATALQAERSGFDGVQVHAAHGYLISQFLSPHTNRRDDDWGGSIDNRARLLLEVVRGIRAAVGSQFAVAVKLNSADFQRGGFDERDSSAVVVMLNRAGIDLIEISGGNYEAPAMQGRTADQRTLAREAYFLEFAQQLAKVSQVPLMTTGGITSFATAERVLNAGVQLVGIASALAVQPDLPKRWQQDQAFSPSIPTANWKDKTLSGLANMELVKRYMQRLAAGKRTTGSLNPLISLMLGQLRQQKLIRRYRSLYIEPLKAESVRATVENVD</sequence>
<keyword evidence="5" id="KW-1185">Reference proteome</keyword>
<evidence type="ECO:0000259" key="3">
    <source>
        <dbReference type="Pfam" id="PF00724"/>
    </source>
</evidence>
<dbReference type="InterPro" id="IPR051799">
    <property type="entry name" value="NADH_flavin_oxidoreductase"/>
</dbReference>
<keyword evidence="1" id="KW-0285">Flavoprotein</keyword>
<dbReference type="Proteomes" id="UP001408594">
    <property type="component" value="Unassembled WGS sequence"/>
</dbReference>
<dbReference type="CDD" id="cd04733">
    <property type="entry name" value="OYE_like_2_FMN"/>
    <property type="match status" value="1"/>
</dbReference>
<organism evidence="4 5">
    <name type="scientific">Microbulbifer aestuariivivens</name>
    <dbReference type="NCBI Taxonomy" id="1908308"/>
    <lineage>
        <taxon>Bacteria</taxon>
        <taxon>Pseudomonadati</taxon>
        <taxon>Pseudomonadota</taxon>
        <taxon>Gammaproteobacteria</taxon>
        <taxon>Cellvibrionales</taxon>
        <taxon>Microbulbiferaceae</taxon>
        <taxon>Microbulbifer</taxon>
    </lineage>
</organism>
<gene>
    <name evidence="4" type="primary">namA</name>
    <name evidence="4" type="ORF">Maes01_01866</name>
</gene>
<dbReference type="Pfam" id="PF00724">
    <property type="entry name" value="Oxidored_FMN"/>
    <property type="match status" value="1"/>
</dbReference>
<evidence type="ECO:0000256" key="2">
    <source>
        <dbReference type="ARBA" id="ARBA00023002"/>
    </source>
</evidence>
<keyword evidence="2" id="KW-0560">Oxidoreductase</keyword>
<dbReference type="Gene3D" id="3.20.20.70">
    <property type="entry name" value="Aldolase class I"/>
    <property type="match status" value="1"/>
</dbReference>
<proteinExistence type="predicted"/>
<dbReference type="PANTHER" id="PTHR43656:SF2">
    <property type="entry name" value="BINDING OXIDOREDUCTASE, PUTATIVE (AFU_ORTHOLOGUE AFUA_2G08260)-RELATED"/>
    <property type="match status" value="1"/>
</dbReference>
<dbReference type="InterPro" id="IPR013785">
    <property type="entry name" value="Aldolase_TIM"/>
</dbReference>
<evidence type="ECO:0000256" key="1">
    <source>
        <dbReference type="ARBA" id="ARBA00022630"/>
    </source>
</evidence>
<name>A0ABP9WQD7_9GAMM</name>
<accession>A0ABP9WQD7</accession>
<reference evidence="4 5" key="1">
    <citation type="submission" date="2024-02" db="EMBL/GenBank/DDBJ databases">
        <title>Microbulbifer aestuariivivens NBRC 112533.</title>
        <authorList>
            <person name="Ichikawa N."/>
            <person name="Katano-Makiyama Y."/>
            <person name="Hidaka K."/>
        </authorList>
    </citation>
    <scope>NUCLEOTIDE SEQUENCE [LARGE SCALE GENOMIC DNA]</scope>
    <source>
        <strain evidence="4 5">NBRC 112533</strain>
    </source>
</reference>
<feature type="domain" description="NADH:flavin oxidoreductase/NADH oxidase N-terminal" evidence="3">
    <location>
        <begin position="13"/>
        <end position="347"/>
    </location>
</feature>
<dbReference type="EMBL" id="BAABRT010000013">
    <property type="protein sequence ID" value="GAA5525300.1"/>
    <property type="molecule type" value="Genomic_DNA"/>
</dbReference>
<dbReference type="InterPro" id="IPR001155">
    <property type="entry name" value="OxRdtase_FMN_N"/>
</dbReference>
<dbReference type="SUPFAM" id="SSF51395">
    <property type="entry name" value="FMN-linked oxidoreductases"/>
    <property type="match status" value="1"/>
</dbReference>
<comment type="caution">
    <text evidence="4">The sequence shown here is derived from an EMBL/GenBank/DDBJ whole genome shotgun (WGS) entry which is preliminary data.</text>
</comment>
<dbReference type="RefSeq" id="WP_345550890.1">
    <property type="nucleotide sequence ID" value="NZ_BAABRT010000013.1"/>
</dbReference>
<dbReference type="PANTHER" id="PTHR43656">
    <property type="entry name" value="BINDING OXIDOREDUCTASE, PUTATIVE (AFU_ORTHOLOGUE AFUA_2G08260)-RELATED"/>
    <property type="match status" value="1"/>
</dbReference>
<evidence type="ECO:0000313" key="5">
    <source>
        <dbReference type="Proteomes" id="UP001408594"/>
    </source>
</evidence>
<evidence type="ECO:0000313" key="4">
    <source>
        <dbReference type="EMBL" id="GAA5525300.1"/>
    </source>
</evidence>